<accession>A0A5B7H3J0</accession>
<evidence type="ECO:0000313" key="2">
    <source>
        <dbReference type="EMBL" id="MPC66640.1"/>
    </source>
</evidence>
<sequence>MNMETRPGTEEAKESGTFTISSEQKLPYAETARRSRRRSNYRVSLYGGRRDLYETPTRPIMTRQ</sequence>
<evidence type="ECO:0000256" key="1">
    <source>
        <dbReference type="SAM" id="MobiDB-lite"/>
    </source>
</evidence>
<dbReference type="AlphaFoldDB" id="A0A5B7H3J0"/>
<name>A0A5B7H3J0_PORTR</name>
<comment type="caution">
    <text evidence="2">The sequence shown here is derived from an EMBL/GenBank/DDBJ whole genome shotgun (WGS) entry which is preliminary data.</text>
</comment>
<keyword evidence="3" id="KW-1185">Reference proteome</keyword>
<dbReference type="EMBL" id="VSRR010025052">
    <property type="protein sequence ID" value="MPC66640.1"/>
    <property type="molecule type" value="Genomic_DNA"/>
</dbReference>
<proteinExistence type="predicted"/>
<protein>
    <submittedName>
        <fullName evidence="2">Uncharacterized protein</fullName>
    </submittedName>
</protein>
<feature type="region of interest" description="Disordered" evidence="1">
    <location>
        <begin position="1"/>
        <end position="41"/>
    </location>
</feature>
<dbReference type="Proteomes" id="UP000324222">
    <property type="component" value="Unassembled WGS sequence"/>
</dbReference>
<reference evidence="2 3" key="1">
    <citation type="submission" date="2019-05" db="EMBL/GenBank/DDBJ databases">
        <title>Another draft genome of Portunus trituberculatus and its Hox gene families provides insights of decapod evolution.</title>
        <authorList>
            <person name="Jeong J.-H."/>
            <person name="Song I."/>
            <person name="Kim S."/>
            <person name="Choi T."/>
            <person name="Kim D."/>
            <person name="Ryu S."/>
            <person name="Kim W."/>
        </authorList>
    </citation>
    <scope>NUCLEOTIDE SEQUENCE [LARGE SCALE GENOMIC DNA]</scope>
    <source>
        <tissue evidence="2">Muscle</tissue>
    </source>
</reference>
<evidence type="ECO:0000313" key="3">
    <source>
        <dbReference type="Proteomes" id="UP000324222"/>
    </source>
</evidence>
<organism evidence="2 3">
    <name type="scientific">Portunus trituberculatus</name>
    <name type="common">Swimming crab</name>
    <name type="synonym">Neptunus trituberculatus</name>
    <dbReference type="NCBI Taxonomy" id="210409"/>
    <lineage>
        <taxon>Eukaryota</taxon>
        <taxon>Metazoa</taxon>
        <taxon>Ecdysozoa</taxon>
        <taxon>Arthropoda</taxon>
        <taxon>Crustacea</taxon>
        <taxon>Multicrustacea</taxon>
        <taxon>Malacostraca</taxon>
        <taxon>Eumalacostraca</taxon>
        <taxon>Eucarida</taxon>
        <taxon>Decapoda</taxon>
        <taxon>Pleocyemata</taxon>
        <taxon>Brachyura</taxon>
        <taxon>Eubrachyura</taxon>
        <taxon>Portunoidea</taxon>
        <taxon>Portunidae</taxon>
        <taxon>Portuninae</taxon>
        <taxon>Portunus</taxon>
    </lineage>
</organism>
<gene>
    <name evidence="2" type="ORF">E2C01_060790</name>
</gene>